<evidence type="ECO:0000256" key="3">
    <source>
        <dbReference type="ARBA" id="ARBA00022552"/>
    </source>
</evidence>
<evidence type="ECO:0000256" key="4">
    <source>
        <dbReference type="ARBA" id="ARBA00023274"/>
    </source>
</evidence>
<keyword evidence="6" id="KW-0812">Transmembrane</keyword>
<dbReference type="GO" id="GO:0030515">
    <property type="term" value="F:snoRNA binding"/>
    <property type="evidence" value="ECO:0007669"/>
    <property type="project" value="InterPro"/>
</dbReference>
<dbReference type="Pfam" id="PF04135">
    <property type="entry name" value="Nop10p"/>
    <property type="match status" value="1"/>
</dbReference>
<keyword evidence="6" id="KW-1133">Transmembrane helix</keyword>
<evidence type="ECO:0000256" key="2">
    <source>
        <dbReference type="ARBA" id="ARBA00022517"/>
    </source>
</evidence>
<evidence type="ECO:0000256" key="6">
    <source>
        <dbReference type="SAM" id="Phobius"/>
    </source>
</evidence>
<organism evidence="7 8">
    <name type="scientific">Elaeophora elaphi</name>
    <dbReference type="NCBI Taxonomy" id="1147741"/>
    <lineage>
        <taxon>Eukaryota</taxon>
        <taxon>Metazoa</taxon>
        <taxon>Ecdysozoa</taxon>
        <taxon>Nematoda</taxon>
        <taxon>Chromadorea</taxon>
        <taxon>Rhabditida</taxon>
        <taxon>Spirurina</taxon>
        <taxon>Spiruromorpha</taxon>
        <taxon>Filarioidea</taxon>
        <taxon>Onchocercidae</taxon>
        <taxon>Elaeophora</taxon>
    </lineage>
</organism>
<keyword evidence="7" id="KW-1185">Reference proteome</keyword>
<reference evidence="8" key="1">
    <citation type="submission" date="2017-02" db="UniProtKB">
        <authorList>
            <consortium name="WormBaseParasite"/>
        </authorList>
    </citation>
    <scope>IDENTIFICATION</scope>
</reference>
<dbReference type="Proteomes" id="UP000050640">
    <property type="component" value="Unplaced"/>
</dbReference>
<sequence>MDGWGLGMDVVEITDEHSELLNDIYSYTSIDLEGVDPQGRQTQSAHPARFSPEDKNSKYRIIVKKRFVWEWRRKWRQYIRNRRPPSRLTYQELTKKYTRVSFVLFVIGWHVIGFVVWRKVEKWKKDNPKEKVVLSEIPKKGFIELAEEEKGSIDFEDDN</sequence>
<comment type="similarity">
    <text evidence="1">Belongs to the NOP10 family.</text>
</comment>
<evidence type="ECO:0000256" key="1">
    <source>
        <dbReference type="ARBA" id="ARBA00009462"/>
    </source>
</evidence>
<keyword evidence="4" id="KW-0687">Ribonucleoprotein</keyword>
<evidence type="ECO:0000313" key="8">
    <source>
        <dbReference type="WBParaSite" id="EEL_0000764201-mRNA-1"/>
    </source>
</evidence>
<dbReference type="Gene3D" id="2.20.28.40">
    <property type="entry name" value="H/ACA ribonucleoprotein complex, subunit Nop10"/>
    <property type="match status" value="1"/>
</dbReference>
<dbReference type="InterPro" id="IPR007264">
    <property type="entry name" value="H/ACA_rnp_Nop10"/>
</dbReference>
<accession>A0A0R3RZ97</accession>
<evidence type="ECO:0000256" key="5">
    <source>
        <dbReference type="ARBA" id="ARBA00030185"/>
    </source>
</evidence>
<dbReference type="GO" id="GO:1904874">
    <property type="term" value="P:positive regulation of telomerase RNA localization to Cajal body"/>
    <property type="evidence" value="ECO:0007669"/>
    <property type="project" value="TreeGrafter"/>
</dbReference>
<dbReference type="PANTHER" id="PTHR13305:SF0">
    <property type="entry name" value="H_ACA RIBONUCLEOPROTEIN COMPLEX SUBUNIT 3"/>
    <property type="match status" value="1"/>
</dbReference>
<proteinExistence type="inferred from homology"/>
<feature type="transmembrane region" description="Helical" evidence="6">
    <location>
        <begin position="97"/>
        <end position="117"/>
    </location>
</feature>
<dbReference type="SUPFAM" id="SSF144210">
    <property type="entry name" value="Nop10-like SnoRNP"/>
    <property type="match status" value="1"/>
</dbReference>
<dbReference type="WBParaSite" id="EEL_0000764201-mRNA-1">
    <property type="protein sequence ID" value="EEL_0000764201-mRNA-1"/>
    <property type="gene ID" value="EEL_0000764201"/>
</dbReference>
<dbReference type="GO" id="GO:0031118">
    <property type="term" value="P:rRNA pseudouridine synthesis"/>
    <property type="evidence" value="ECO:0007669"/>
    <property type="project" value="TreeGrafter"/>
</dbReference>
<dbReference type="InterPro" id="IPR036756">
    <property type="entry name" value="H/ACA_rnp_Nop10_sf"/>
</dbReference>
<protein>
    <recommendedName>
        <fullName evidence="5">Nucleolar protein 10</fullName>
    </recommendedName>
</protein>
<dbReference type="GO" id="GO:0070034">
    <property type="term" value="F:telomerase RNA binding"/>
    <property type="evidence" value="ECO:0007669"/>
    <property type="project" value="TreeGrafter"/>
</dbReference>
<keyword evidence="6" id="KW-0472">Membrane</keyword>
<dbReference type="GO" id="GO:0031429">
    <property type="term" value="C:box H/ACA snoRNP complex"/>
    <property type="evidence" value="ECO:0007669"/>
    <property type="project" value="TreeGrafter"/>
</dbReference>
<dbReference type="STRING" id="1147741.A0A0R3RZ97"/>
<dbReference type="PANTHER" id="PTHR13305">
    <property type="entry name" value="RIBOSOME BIOGENESIS PROTEIN NOP10"/>
    <property type="match status" value="1"/>
</dbReference>
<evidence type="ECO:0000313" key="7">
    <source>
        <dbReference type="Proteomes" id="UP000050640"/>
    </source>
</evidence>
<keyword evidence="2" id="KW-0690">Ribosome biogenesis</keyword>
<dbReference type="GO" id="GO:0031120">
    <property type="term" value="P:snRNA pseudouridine synthesis"/>
    <property type="evidence" value="ECO:0007669"/>
    <property type="project" value="TreeGrafter"/>
</dbReference>
<keyword evidence="3" id="KW-0698">rRNA processing</keyword>
<name>A0A0R3RZ97_9BILA</name>
<dbReference type="AlphaFoldDB" id="A0A0R3RZ97"/>